<gene>
    <name evidence="1" type="ORF">GCM10023188_17450</name>
</gene>
<name>A0ABP8LIZ1_9BACT</name>
<reference evidence="2" key="1">
    <citation type="journal article" date="2019" name="Int. J. Syst. Evol. Microbiol.">
        <title>The Global Catalogue of Microorganisms (GCM) 10K type strain sequencing project: providing services to taxonomists for standard genome sequencing and annotation.</title>
        <authorList>
            <consortium name="The Broad Institute Genomics Platform"/>
            <consortium name="The Broad Institute Genome Sequencing Center for Infectious Disease"/>
            <person name="Wu L."/>
            <person name="Ma J."/>
        </authorList>
    </citation>
    <scope>NUCLEOTIDE SEQUENCE [LARGE SCALE GENOMIC DNA]</scope>
    <source>
        <strain evidence="2">JCM 17926</strain>
    </source>
</reference>
<dbReference type="SUPFAM" id="SSF53137">
    <property type="entry name" value="Translational machinery components"/>
    <property type="match status" value="1"/>
</dbReference>
<sequence length="113" mass="12667">MDSNQATIVGREDIDTGDFVVLTHIKNEGQGSNSNENAANNAEKTLQQKFFKEIASHMQNAEEVEITGTGITQEQFMHYLADTAQFKNTVTKESTSNQMSDEHLIEYFSGKFN</sequence>
<proteinExistence type="predicted"/>
<dbReference type="InterPro" id="IPR042226">
    <property type="entry name" value="eFR1_2_sf"/>
</dbReference>
<keyword evidence="2" id="KW-1185">Reference proteome</keyword>
<evidence type="ECO:0000313" key="1">
    <source>
        <dbReference type="EMBL" id="GAA4430618.1"/>
    </source>
</evidence>
<evidence type="ECO:0000313" key="2">
    <source>
        <dbReference type="Proteomes" id="UP001500552"/>
    </source>
</evidence>
<dbReference type="Gene3D" id="3.30.420.60">
    <property type="entry name" value="eRF1 domain 2"/>
    <property type="match status" value="1"/>
</dbReference>
<accession>A0ABP8LIZ1</accession>
<organism evidence="1 2">
    <name type="scientific">Pontibacter saemangeumensis</name>
    <dbReference type="NCBI Taxonomy" id="1084525"/>
    <lineage>
        <taxon>Bacteria</taxon>
        <taxon>Pseudomonadati</taxon>
        <taxon>Bacteroidota</taxon>
        <taxon>Cytophagia</taxon>
        <taxon>Cytophagales</taxon>
        <taxon>Hymenobacteraceae</taxon>
        <taxon>Pontibacter</taxon>
    </lineage>
</organism>
<comment type="caution">
    <text evidence="1">The sequence shown here is derived from an EMBL/GenBank/DDBJ whole genome shotgun (WGS) entry which is preliminary data.</text>
</comment>
<protein>
    <submittedName>
        <fullName evidence="1">Uncharacterized protein</fullName>
    </submittedName>
</protein>
<dbReference type="Proteomes" id="UP001500552">
    <property type="component" value="Unassembled WGS sequence"/>
</dbReference>
<dbReference type="EMBL" id="BAABHC010000007">
    <property type="protein sequence ID" value="GAA4430618.1"/>
    <property type="molecule type" value="Genomic_DNA"/>
</dbReference>